<keyword evidence="7" id="KW-0508">mRNA splicing</keyword>
<keyword evidence="5" id="KW-0805">Transcription regulation</keyword>
<dbReference type="GO" id="GO:0005654">
    <property type="term" value="C:nucleoplasm"/>
    <property type="evidence" value="ECO:0007669"/>
    <property type="project" value="TreeGrafter"/>
</dbReference>
<sequence length="406" mass="45391">MSFVQVSETNDGDKEVVDLPLEKDGTLLLSTLRAQYPDACGLKYVAPDNGRTRALRLADDKLHPPTEDGWGDIVYFCSFNKDNGQKRKLNEEFESDVERASKDPKSEATSTAWKNRDLLVLGLPWKTTDEDLESYFSKYGELRMAQIKKTTDGRSRGFGFIRFKEQESQVRSMLDSHVINGRRCEIKIPNIKDAFINEAPKKIFVGQLTESITQEDLEDYFKKFGDIVEVFVPRPFKGIAFVSFTKPDAALTALDQDHTIKDIRLSVSVAMPKDKDQRSRGGRSSGGGGGGGGGGGSGGNPYGGRMRGSRDSYSSRDHYYDNGGWDDYDRGSSYSDRYRNNSRYDRKPYDSGRSYNSGQVWRKNEYSDSSSVSQSKDVSGQLDPNLVAAVVEKTVRGVMGNMGKYE</sequence>
<dbReference type="Gene3D" id="3.30.70.330">
    <property type="match status" value="2"/>
</dbReference>
<keyword evidence="13" id="KW-1185">Reference proteome</keyword>
<evidence type="ECO:0000256" key="2">
    <source>
        <dbReference type="ARBA" id="ARBA00022664"/>
    </source>
</evidence>
<evidence type="ECO:0000313" key="13">
    <source>
        <dbReference type="Proteomes" id="UP001160148"/>
    </source>
</evidence>
<dbReference type="CDD" id="cd19609">
    <property type="entry name" value="NTD_TDP-43"/>
    <property type="match status" value="1"/>
</dbReference>
<dbReference type="GO" id="GO:0000785">
    <property type="term" value="C:chromatin"/>
    <property type="evidence" value="ECO:0007669"/>
    <property type="project" value="TreeGrafter"/>
</dbReference>
<name>A0AAV0VZJ8_9HEMI</name>
<evidence type="ECO:0000256" key="10">
    <source>
        <dbReference type="SAM" id="MobiDB-lite"/>
    </source>
</evidence>
<evidence type="ECO:0000256" key="4">
    <source>
        <dbReference type="ARBA" id="ARBA00022884"/>
    </source>
</evidence>
<evidence type="ECO:0000256" key="6">
    <source>
        <dbReference type="ARBA" id="ARBA00023163"/>
    </source>
</evidence>
<evidence type="ECO:0000256" key="7">
    <source>
        <dbReference type="ARBA" id="ARBA00023187"/>
    </source>
</evidence>
<feature type="domain" description="RRM" evidence="11">
    <location>
        <begin position="116"/>
        <end position="191"/>
    </location>
</feature>
<dbReference type="GO" id="GO:0006397">
    <property type="term" value="P:mRNA processing"/>
    <property type="evidence" value="ECO:0007669"/>
    <property type="project" value="UniProtKB-KW"/>
</dbReference>
<dbReference type="Pfam" id="PF18694">
    <property type="entry name" value="TDP-43_N"/>
    <property type="match status" value="1"/>
</dbReference>
<feature type="compositionally biased region" description="Basic and acidic residues" evidence="10">
    <location>
        <begin position="336"/>
        <end position="350"/>
    </location>
</feature>
<gene>
    <name evidence="12" type="ORF">MEUPH1_LOCUS4893</name>
</gene>
<comment type="subcellular location">
    <subcellularLocation>
        <location evidence="1">Nucleus</location>
    </subcellularLocation>
</comment>
<evidence type="ECO:0000256" key="1">
    <source>
        <dbReference type="ARBA" id="ARBA00004123"/>
    </source>
</evidence>
<dbReference type="InterPro" id="IPR035979">
    <property type="entry name" value="RBD_domain_sf"/>
</dbReference>
<feature type="compositionally biased region" description="Basic and acidic residues" evidence="10">
    <location>
        <begin position="308"/>
        <end position="320"/>
    </location>
</feature>
<dbReference type="SMART" id="SM00360">
    <property type="entry name" value="RRM"/>
    <property type="match status" value="2"/>
</dbReference>
<feature type="region of interest" description="Disordered" evidence="10">
    <location>
        <begin position="266"/>
        <end position="384"/>
    </location>
</feature>
<keyword evidence="2" id="KW-0507">mRNA processing</keyword>
<accession>A0AAV0VZJ8</accession>
<evidence type="ECO:0000256" key="9">
    <source>
        <dbReference type="PROSITE-ProRule" id="PRU00176"/>
    </source>
</evidence>
<keyword evidence="3" id="KW-0677">Repeat</keyword>
<dbReference type="Pfam" id="PF00076">
    <property type="entry name" value="RRM_1"/>
    <property type="match status" value="2"/>
</dbReference>
<keyword evidence="6" id="KW-0804">Transcription</keyword>
<dbReference type="EMBL" id="CARXXK010000001">
    <property type="protein sequence ID" value="CAI6348191.1"/>
    <property type="molecule type" value="Genomic_DNA"/>
</dbReference>
<organism evidence="12 13">
    <name type="scientific">Macrosiphum euphorbiae</name>
    <name type="common">potato aphid</name>
    <dbReference type="NCBI Taxonomy" id="13131"/>
    <lineage>
        <taxon>Eukaryota</taxon>
        <taxon>Metazoa</taxon>
        <taxon>Ecdysozoa</taxon>
        <taxon>Arthropoda</taxon>
        <taxon>Hexapoda</taxon>
        <taxon>Insecta</taxon>
        <taxon>Pterygota</taxon>
        <taxon>Neoptera</taxon>
        <taxon>Paraneoptera</taxon>
        <taxon>Hemiptera</taxon>
        <taxon>Sternorrhyncha</taxon>
        <taxon>Aphidomorpha</taxon>
        <taxon>Aphidoidea</taxon>
        <taxon>Aphididae</taxon>
        <taxon>Macrosiphini</taxon>
        <taxon>Macrosiphum</taxon>
    </lineage>
</organism>
<evidence type="ECO:0000259" key="11">
    <source>
        <dbReference type="PROSITE" id="PS50102"/>
    </source>
</evidence>
<reference evidence="12 13" key="1">
    <citation type="submission" date="2023-01" db="EMBL/GenBank/DDBJ databases">
        <authorList>
            <person name="Whitehead M."/>
        </authorList>
    </citation>
    <scope>NUCLEOTIDE SEQUENCE [LARGE SCALE GENOMIC DNA]</scope>
</reference>
<dbReference type="InterPro" id="IPR000504">
    <property type="entry name" value="RRM_dom"/>
</dbReference>
<dbReference type="GO" id="GO:0010468">
    <property type="term" value="P:regulation of gene expression"/>
    <property type="evidence" value="ECO:0007669"/>
    <property type="project" value="TreeGrafter"/>
</dbReference>
<dbReference type="PROSITE" id="PS50102">
    <property type="entry name" value="RRM"/>
    <property type="match status" value="2"/>
</dbReference>
<evidence type="ECO:0000256" key="8">
    <source>
        <dbReference type="ARBA" id="ARBA00023242"/>
    </source>
</evidence>
<protein>
    <recommendedName>
        <fullName evidence="11">RRM domain-containing protein</fullName>
    </recommendedName>
</protein>
<proteinExistence type="predicted"/>
<dbReference type="Proteomes" id="UP001160148">
    <property type="component" value="Unassembled WGS sequence"/>
</dbReference>
<feature type="compositionally biased region" description="Gly residues" evidence="10">
    <location>
        <begin position="283"/>
        <end position="306"/>
    </location>
</feature>
<feature type="compositionally biased region" description="Low complexity" evidence="10">
    <location>
        <begin position="367"/>
        <end position="379"/>
    </location>
</feature>
<evidence type="ECO:0000256" key="3">
    <source>
        <dbReference type="ARBA" id="ARBA00022737"/>
    </source>
</evidence>
<dbReference type="InterPro" id="IPR041105">
    <property type="entry name" value="TDP-43_N"/>
</dbReference>
<comment type="caution">
    <text evidence="12">The sequence shown here is derived from an EMBL/GenBank/DDBJ whole genome shotgun (WGS) entry which is preliminary data.</text>
</comment>
<evidence type="ECO:0000313" key="12">
    <source>
        <dbReference type="EMBL" id="CAI6348191.1"/>
    </source>
</evidence>
<dbReference type="PANTHER" id="PTHR48033">
    <property type="entry name" value="RNA-BINDING (RRM/RBD/RNP MOTIFS) FAMILY PROTEIN"/>
    <property type="match status" value="1"/>
</dbReference>
<evidence type="ECO:0000256" key="5">
    <source>
        <dbReference type="ARBA" id="ARBA00023015"/>
    </source>
</evidence>
<dbReference type="AlphaFoldDB" id="A0AAV0VZJ8"/>
<dbReference type="SUPFAM" id="SSF54928">
    <property type="entry name" value="RNA-binding domain, RBD"/>
    <property type="match status" value="2"/>
</dbReference>
<dbReference type="GO" id="GO:0003723">
    <property type="term" value="F:RNA binding"/>
    <property type="evidence" value="ECO:0007669"/>
    <property type="project" value="UniProtKB-UniRule"/>
</dbReference>
<dbReference type="PANTHER" id="PTHR48033:SF9">
    <property type="entry name" value="TAR DNA-BINDING PROTEIN 43"/>
    <property type="match status" value="1"/>
</dbReference>
<keyword evidence="8" id="KW-0539">Nucleus</keyword>
<feature type="domain" description="RRM" evidence="11">
    <location>
        <begin position="201"/>
        <end position="272"/>
    </location>
</feature>
<keyword evidence="4 9" id="KW-0694">RNA-binding</keyword>
<dbReference type="InterPro" id="IPR012677">
    <property type="entry name" value="Nucleotide-bd_a/b_plait_sf"/>
</dbReference>
<dbReference type="GO" id="GO:0008380">
    <property type="term" value="P:RNA splicing"/>
    <property type="evidence" value="ECO:0007669"/>
    <property type="project" value="UniProtKB-KW"/>
</dbReference>